<feature type="region of interest" description="Disordered" evidence="1">
    <location>
        <begin position="99"/>
        <end position="123"/>
    </location>
</feature>
<evidence type="ECO:0000313" key="3">
    <source>
        <dbReference type="Proteomes" id="UP001480595"/>
    </source>
</evidence>
<accession>A0ABR1UKA8</accession>
<feature type="compositionally biased region" description="Polar residues" evidence="1">
    <location>
        <begin position="110"/>
        <end position="121"/>
    </location>
</feature>
<evidence type="ECO:0000256" key="1">
    <source>
        <dbReference type="SAM" id="MobiDB-lite"/>
    </source>
</evidence>
<keyword evidence="3" id="KW-1185">Reference proteome</keyword>
<gene>
    <name evidence="2" type="ORF">PG994_008727</name>
</gene>
<dbReference type="GeneID" id="92093199"/>
<dbReference type="Proteomes" id="UP001480595">
    <property type="component" value="Unassembled WGS sequence"/>
</dbReference>
<feature type="region of interest" description="Disordered" evidence="1">
    <location>
        <begin position="1"/>
        <end position="26"/>
    </location>
</feature>
<comment type="caution">
    <text evidence="2">The sequence shown here is derived from an EMBL/GenBank/DDBJ whole genome shotgun (WGS) entry which is preliminary data.</text>
</comment>
<dbReference type="RefSeq" id="XP_066713725.1">
    <property type="nucleotide sequence ID" value="XM_066860136.1"/>
</dbReference>
<evidence type="ECO:0000313" key="2">
    <source>
        <dbReference type="EMBL" id="KAK8058279.1"/>
    </source>
</evidence>
<dbReference type="EMBL" id="JAQQWL010000009">
    <property type="protein sequence ID" value="KAK8058279.1"/>
    <property type="molecule type" value="Genomic_DNA"/>
</dbReference>
<protein>
    <submittedName>
        <fullName evidence="2">Uncharacterized protein</fullName>
    </submittedName>
</protein>
<organism evidence="2 3">
    <name type="scientific">Apiospora phragmitis</name>
    <dbReference type="NCBI Taxonomy" id="2905665"/>
    <lineage>
        <taxon>Eukaryota</taxon>
        <taxon>Fungi</taxon>
        <taxon>Dikarya</taxon>
        <taxon>Ascomycota</taxon>
        <taxon>Pezizomycotina</taxon>
        <taxon>Sordariomycetes</taxon>
        <taxon>Xylariomycetidae</taxon>
        <taxon>Amphisphaeriales</taxon>
        <taxon>Apiosporaceae</taxon>
        <taxon>Apiospora</taxon>
    </lineage>
</organism>
<sequence length="136" mass="14395">MEFSGGVAAAAVTTTSPDKRKHGGAELLTPAAADVADEQQHPETQAVTDAIGGDFSFLDHVDPLDFLGVDLAFGDPFQVVSISNPTVLRDRFPNTDIYNASTEYDHSPSLFDTDSTGSSRLNPERVFVGGLSLPPS</sequence>
<reference evidence="2 3" key="1">
    <citation type="submission" date="2023-01" db="EMBL/GenBank/DDBJ databases">
        <title>Analysis of 21 Apiospora genomes using comparative genomics revels a genus with tremendous synthesis potential of carbohydrate active enzymes and secondary metabolites.</title>
        <authorList>
            <person name="Sorensen T."/>
        </authorList>
    </citation>
    <scope>NUCLEOTIDE SEQUENCE [LARGE SCALE GENOMIC DNA]</scope>
    <source>
        <strain evidence="2 3">CBS 135458</strain>
    </source>
</reference>
<proteinExistence type="predicted"/>
<name>A0ABR1UKA8_9PEZI</name>